<gene>
    <name evidence="1" type="primary">ORF137068</name>
</gene>
<reference evidence="1" key="1">
    <citation type="submission" date="2014-12" db="EMBL/GenBank/DDBJ databases">
        <title>Insight into the proteome of Arion vulgaris.</title>
        <authorList>
            <person name="Aradska J."/>
            <person name="Bulat T."/>
            <person name="Smidak R."/>
            <person name="Sarate P."/>
            <person name="Gangsoo J."/>
            <person name="Sialana F."/>
            <person name="Bilban M."/>
            <person name="Lubec G."/>
        </authorList>
    </citation>
    <scope>NUCLEOTIDE SEQUENCE</scope>
    <source>
        <tissue evidence="1">Skin</tissue>
    </source>
</reference>
<organism evidence="1">
    <name type="scientific">Arion vulgaris</name>
    <dbReference type="NCBI Taxonomy" id="1028688"/>
    <lineage>
        <taxon>Eukaryota</taxon>
        <taxon>Metazoa</taxon>
        <taxon>Spiralia</taxon>
        <taxon>Lophotrochozoa</taxon>
        <taxon>Mollusca</taxon>
        <taxon>Gastropoda</taxon>
        <taxon>Heterobranchia</taxon>
        <taxon>Euthyneura</taxon>
        <taxon>Panpulmonata</taxon>
        <taxon>Eupulmonata</taxon>
        <taxon>Stylommatophora</taxon>
        <taxon>Helicina</taxon>
        <taxon>Arionoidea</taxon>
        <taxon>Arionidae</taxon>
        <taxon>Arion</taxon>
    </lineage>
</organism>
<protein>
    <submittedName>
        <fullName evidence="1">Uncharacterized protein</fullName>
    </submittedName>
</protein>
<dbReference type="AlphaFoldDB" id="A0A0B7AS95"/>
<evidence type="ECO:0000313" key="1">
    <source>
        <dbReference type="EMBL" id="CEK83447.1"/>
    </source>
</evidence>
<name>A0A0B7AS95_9EUPU</name>
<accession>A0A0B7AS95</accession>
<proteinExistence type="predicted"/>
<sequence>MEDEVNLMLGKFTSLSKMFWHPIHERWVNLIIVVSEIPFQQGLMCDVKM</sequence>
<dbReference type="EMBL" id="HACG01036582">
    <property type="protein sequence ID" value="CEK83447.1"/>
    <property type="molecule type" value="Transcribed_RNA"/>
</dbReference>